<evidence type="ECO:0000313" key="1">
    <source>
        <dbReference type="EMBL" id="MDQ0197650.1"/>
    </source>
</evidence>
<dbReference type="RefSeq" id="WP_307405168.1">
    <property type="nucleotide sequence ID" value="NZ_JAUSTW010000001.1"/>
</dbReference>
<dbReference type="Gene3D" id="3.30.310.100">
    <property type="entry name" value="YugN-like"/>
    <property type="match status" value="1"/>
</dbReference>
<accession>A0ABT9XQ29</accession>
<evidence type="ECO:0000313" key="2">
    <source>
        <dbReference type="Proteomes" id="UP001224122"/>
    </source>
</evidence>
<keyword evidence="2" id="KW-1185">Reference proteome</keyword>
<dbReference type="Proteomes" id="UP001224122">
    <property type="component" value="Unassembled WGS sequence"/>
</dbReference>
<name>A0ABT9XQ29_9BACI</name>
<reference evidence="1 2" key="1">
    <citation type="submission" date="2023-07" db="EMBL/GenBank/DDBJ databases">
        <title>Genomic Encyclopedia of Type Strains, Phase IV (KMG-IV): sequencing the most valuable type-strain genomes for metagenomic binning, comparative biology and taxonomic classification.</title>
        <authorList>
            <person name="Goeker M."/>
        </authorList>
    </citation>
    <scope>NUCLEOTIDE SEQUENCE [LARGE SCALE GENOMIC DNA]</scope>
    <source>
        <strain evidence="1 2">DSM 27594</strain>
    </source>
</reference>
<dbReference type="InterPro" id="IPR036491">
    <property type="entry name" value="YugN-like_sf"/>
</dbReference>
<comment type="caution">
    <text evidence="1">The sequence shown here is derived from an EMBL/GenBank/DDBJ whole genome shotgun (WGS) entry which is preliminary data.</text>
</comment>
<sequence length="45" mass="4983">MIQCFGCALDHSSALIEFGTPFVIKHIVNIGLDQFQTPLDNDGYI</sequence>
<dbReference type="EMBL" id="JAUSTW010000001">
    <property type="protein sequence ID" value="MDQ0197650.1"/>
    <property type="molecule type" value="Genomic_DNA"/>
</dbReference>
<protein>
    <submittedName>
        <fullName evidence="1">Uncharacterized protein</fullName>
    </submittedName>
</protein>
<proteinExistence type="predicted"/>
<organism evidence="1 2">
    <name type="scientific">Neobacillus ginsengisoli</name>
    <dbReference type="NCBI Taxonomy" id="904295"/>
    <lineage>
        <taxon>Bacteria</taxon>
        <taxon>Bacillati</taxon>
        <taxon>Bacillota</taxon>
        <taxon>Bacilli</taxon>
        <taxon>Bacillales</taxon>
        <taxon>Bacillaceae</taxon>
        <taxon>Neobacillus</taxon>
    </lineage>
</organism>
<gene>
    <name evidence="1" type="ORF">J2S10_000755</name>
</gene>